<feature type="compositionally biased region" description="Basic residues" evidence="2">
    <location>
        <begin position="163"/>
        <end position="172"/>
    </location>
</feature>
<accession>T1JQB6</accession>
<name>T1JQB6_TETUR</name>
<keyword evidence="1" id="KW-0863">Zinc-finger</keyword>
<protein>
    <recommendedName>
        <fullName evidence="3">C2H2-type domain-containing protein</fullName>
    </recommendedName>
</protein>
<reference evidence="5" key="1">
    <citation type="submission" date="2011-08" db="EMBL/GenBank/DDBJ databases">
        <authorList>
            <person name="Rombauts S."/>
        </authorList>
    </citation>
    <scope>NUCLEOTIDE SEQUENCE</scope>
    <source>
        <strain evidence="5">London</strain>
    </source>
</reference>
<sequence>MASTKQPAEDKIQPFAIMPVANYCVKSIVGSGYLPGRPKIAKNFRYEVEYFNTLNLPSKIHKYNGPIPVGFAGDVSQLQDCQNPRHFIFNPENMYCCRWCGHSFSKSSNKARHERKCTVNGAPGHECDMACKNPATGLKCPGRAVYTPDKANDKRKNNSRGNMLRKKQTSSN</sequence>
<dbReference type="AlphaFoldDB" id="T1JQB6"/>
<keyword evidence="1" id="KW-0479">Metal-binding</keyword>
<dbReference type="InterPro" id="IPR013087">
    <property type="entry name" value="Znf_C2H2_type"/>
</dbReference>
<evidence type="ECO:0000313" key="5">
    <source>
        <dbReference type="Proteomes" id="UP000015104"/>
    </source>
</evidence>
<dbReference type="Proteomes" id="UP000015104">
    <property type="component" value="Unassembled WGS sequence"/>
</dbReference>
<evidence type="ECO:0000256" key="2">
    <source>
        <dbReference type="SAM" id="MobiDB-lite"/>
    </source>
</evidence>
<evidence type="ECO:0000313" key="4">
    <source>
        <dbReference type="EnsemblMetazoa" id="tetur01g02640.1"/>
    </source>
</evidence>
<evidence type="ECO:0000256" key="1">
    <source>
        <dbReference type="PROSITE-ProRule" id="PRU00042"/>
    </source>
</evidence>
<dbReference type="GO" id="GO:0008270">
    <property type="term" value="F:zinc ion binding"/>
    <property type="evidence" value="ECO:0007669"/>
    <property type="project" value="UniProtKB-KW"/>
</dbReference>
<dbReference type="PROSITE" id="PS50157">
    <property type="entry name" value="ZINC_FINGER_C2H2_2"/>
    <property type="match status" value="1"/>
</dbReference>
<feature type="domain" description="C2H2-type" evidence="3">
    <location>
        <begin position="95"/>
        <end position="123"/>
    </location>
</feature>
<keyword evidence="1" id="KW-0862">Zinc</keyword>
<dbReference type="EMBL" id="CAEY01000437">
    <property type="status" value="NOT_ANNOTATED_CDS"/>
    <property type="molecule type" value="Genomic_DNA"/>
</dbReference>
<keyword evidence="5" id="KW-1185">Reference proteome</keyword>
<organism evidence="4 5">
    <name type="scientific">Tetranychus urticae</name>
    <name type="common">Two-spotted spider mite</name>
    <dbReference type="NCBI Taxonomy" id="32264"/>
    <lineage>
        <taxon>Eukaryota</taxon>
        <taxon>Metazoa</taxon>
        <taxon>Ecdysozoa</taxon>
        <taxon>Arthropoda</taxon>
        <taxon>Chelicerata</taxon>
        <taxon>Arachnida</taxon>
        <taxon>Acari</taxon>
        <taxon>Acariformes</taxon>
        <taxon>Trombidiformes</taxon>
        <taxon>Prostigmata</taxon>
        <taxon>Eleutherengona</taxon>
        <taxon>Raphignathae</taxon>
        <taxon>Tetranychoidea</taxon>
        <taxon>Tetranychidae</taxon>
        <taxon>Tetranychus</taxon>
    </lineage>
</organism>
<evidence type="ECO:0000259" key="3">
    <source>
        <dbReference type="PROSITE" id="PS50157"/>
    </source>
</evidence>
<dbReference type="EnsemblMetazoa" id="tetur01g02640.1">
    <property type="protein sequence ID" value="tetur01g02640.1"/>
    <property type="gene ID" value="tetur01g02640"/>
</dbReference>
<proteinExistence type="predicted"/>
<reference evidence="4" key="2">
    <citation type="submission" date="2015-06" db="UniProtKB">
        <authorList>
            <consortium name="EnsemblMetazoa"/>
        </authorList>
    </citation>
    <scope>IDENTIFICATION</scope>
</reference>
<feature type="region of interest" description="Disordered" evidence="2">
    <location>
        <begin position="144"/>
        <end position="172"/>
    </location>
</feature>
<dbReference type="HOGENOM" id="CLU_1557258_0_0_1"/>